<dbReference type="PANTHER" id="PTHR43711:SF28">
    <property type="entry name" value="SENSOR HISTIDINE KINASE YXDK"/>
    <property type="match status" value="1"/>
</dbReference>
<dbReference type="FunFam" id="3.30.565.10:FF:000006">
    <property type="entry name" value="Sensor histidine kinase WalK"/>
    <property type="match status" value="1"/>
</dbReference>
<evidence type="ECO:0000256" key="8">
    <source>
        <dbReference type="ARBA" id="ARBA00023012"/>
    </source>
</evidence>
<dbReference type="Gene3D" id="3.30.565.10">
    <property type="entry name" value="Histidine kinase-like ATPase, C-terminal domain"/>
    <property type="match status" value="1"/>
</dbReference>
<dbReference type="InterPro" id="IPR036097">
    <property type="entry name" value="HisK_dim/P_sf"/>
</dbReference>
<dbReference type="SMART" id="SM00387">
    <property type="entry name" value="HATPase_c"/>
    <property type="match status" value="1"/>
</dbReference>
<feature type="domain" description="Histidine kinase" evidence="12">
    <location>
        <begin position="245"/>
        <end position="461"/>
    </location>
</feature>
<evidence type="ECO:0000256" key="2">
    <source>
        <dbReference type="ARBA" id="ARBA00001968"/>
    </source>
</evidence>
<evidence type="ECO:0000256" key="11">
    <source>
        <dbReference type="SAM" id="Phobius"/>
    </source>
</evidence>
<dbReference type="AlphaFoldDB" id="A0A6G8Q1X4"/>
<dbReference type="InterPro" id="IPR050736">
    <property type="entry name" value="Sensor_HK_Regulatory"/>
</dbReference>
<dbReference type="Gene3D" id="1.10.287.130">
    <property type="match status" value="1"/>
</dbReference>
<evidence type="ECO:0000313" key="13">
    <source>
        <dbReference type="EMBL" id="QIN80466.1"/>
    </source>
</evidence>
<dbReference type="KEGG" id="rmar:GBA65_20280"/>
<dbReference type="InterPro" id="IPR003661">
    <property type="entry name" value="HisK_dim/P_dom"/>
</dbReference>
<dbReference type="GO" id="GO:0005886">
    <property type="term" value="C:plasma membrane"/>
    <property type="evidence" value="ECO:0007669"/>
    <property type="project" value="UniProtKB-SubCell"/>
</dbReference>
<dbReference type="InterPro" id="IPR036890">
    <property type="entry name" value="HATPase_C_sf"/>
</dbReference>
<dbReference type="PANTHER" id="PTHR43711">
    <property type="entry name" value="TWO-COMPONENT HISTIDINE KINASE"/>
    <property type="match status" value="1"/>
</dbReference>
<keyword evidence="9 11" id="KW-0472">Membrane</keyword>
<evidence type="ECO:0000256" key="7">
    <source>
        <dbReference type="ARBA" id="ARBA00022777"/>
    </source>
</evidence>
<dbReference type="EC" id="2.7.13.3" evidence="4"/>
<reference evidence="13 14" key="1">
    <citation type="submission" date="2019-10" db="EMBL/GenBank/DDBJ databases">
        <title>Rubrobacter sp nov SCSIO 52915 isolated from a deep-sea sediment in the South China Sea.</title>
        <authorList>
            <person name="Chen R.W."/>
        </authorList>
    </citation>
    <scope>NUCLEOTIDE SEQUENCE [LARGE SCALE GENOMIC DNA]</scope>
    <source>
        <strain evidence="13 14">SCSIO 52915</strain>
    </source>
</reference>
<keyword evidence="7" id="KW-0418">Kinase</keyword>
<comment type="catalytic activity">
    <reaction evidence="1">
        <text>ATP + protein L-histidine = ADP + protein N-phospho-L-histidine.</text>
        <dbReference type="EC" id="2.7.13.3"/>
    </reaction>
</comment>
<evidence type="ECO:0000313" key="14">
    <source>
        <dbReference type="Proteomes" id="UP000502706"/>
    </source>
</evidence>
<proteinExistence type="predicted"/>
<dbReference type="CDD" id="cd00082">
    <property type="entry name" value="HisKA"/>
    <property type="match status" value="1"/>
</dbReference>
<dbReference type="Pfam" id="PF00512">
    <property type="entry name" value="HisKA"/>
    <property type="match status" value="1"/>
</dbReference>
<dbReference type="InterPro" id="IPR005467">
    <property type="entry name" value="His_kinase_dom"/>
</dbReference>
<name>A0A6G8Q1X4_9ACTN</name>
<dbReference type="PROSITE" id="PS50109">
    <property type="entry name" value="HIS_KIN"/>
    <property type="match status" value="1"/>
</dbReference>
<accession>A0A6G8Q1X4</accession>
<dbReference type="RefSeq" id="WP_166398134.1">
    <property type="nucleotide sequence ID" value="NZ_CP045121.1"/>
</dbReference>
<sequence>MSWLEWLGRIWSQPLRVVVAAVGGLLCAVALVGVVGLAVNGRVEEVTDKALGYDVEVEDHGDDLRVAVLDVRHYHRNLAFVGGSRGGLRAYEDAYARLLQEIDELEEIGITEPGVAQPEEMRRAAEEYYGVFRPSLDLRDSDPEAFTEASDRGLALLGALEEQAQEIDRLGEELSAESLGAVDRANANARLLLIAVMIGLFLMGAALAYAVVRVVGELRRLYAGQREAAAALARASKAKTDFLADASHELRTPLTVLRVNAEVGKQMDRDCEHGEILEEILQESDRMSRLVEDLLFLARSDSASLPMKAEVVSAEPFLAELAGRVQVLVRERGAEPHVEVLEGQERLRIDPGQIEQAVLILADNAAKYGTPGGTVSLSSFAGYGELCIEVADEGPGIPEEDLPHVFERFYRVDKARSRKQGGTGLGLPIAKTIVEAHGGRIEAESRAGEGTTMRICLPLVADLPSTPTGSHRQGLGSGVNDGLRLEPPR</sequence>
<evidence type="ECO:0000256" key="10">
    <source>
        <dbReference type="SAM" id="MobiDB-lite"/>
    </source>
</evidence>
<keyword evidence="14" id="KW-1185">Reference proteome</keyword>
<keyword evidence="8" id="KW-0902">Two-component regulatory system</keyword>
<dbReference type="GO" id="GO:0005509">
    <property type="term" value="F:calcium ion binding"/>
    <property type="evidence" value="ECO:0007669"/>
    <property type="project" value="UniProtKB-ARBA"/>
</dbReference>
<dbReference type="Pfam" id="PF02518">
    <property type="entry name" value="HATPase_c"/>
    <property type="match status" value="1"/>
</dbReference>
<keyword evidence="6" id="KW-0808">Transferase</keyword>
<evidence type="ECO:0000256" key="5">
    <source>
        <dbReference type="ARBA" id="ARBA00022553"/>
    </source>
</evidence>
<evidence type="ECO:0000256" key="4">
    <source>
        <dbReference type="ARBA" id="ARBA00012438"/>
    </source>
</evidence>
<dbReference type="SUPFAM" id="SSF47384">
    <property type="entry name" value="Homodimeric domain of signal transducing histidine kinase"/>
    <property type="match status" value="1"/>
</dbReference>
<dbReference type="SMART" id="SM00388">
    <property type="entry name" value="HisKA"/>
    <property type="match status" value="1"/>
</dbReference>
<evidence type="ECO:0000256" key="3">
    <source>
        <dbReference type="ARBA" id="ARBA00004236"/>
    </source>
</evidence>
<evidence type="ECO:0000256" key="6">
    <source>
        <dbReference type="ARBA" id="ARBA00022679"/>
    </source>
</evidence>
<dbReference type="InterPro" id="IPR003594">
    <property type="entry name" value="HATPase_dom"/>
</dbReference>
<evidence type="ECO:0000256" key="1">
    <source>
        <dbReference type="ARBA" id="ARBA00000085"/>
    </source>
</evidence>
<keyword evidence="5" id="KW-0597">Phosphoprotein</keyword>
<evidence type="ECO:0000256" key="9">
    <source>
        <dbReference type="ARBA" id="ARBA00023136"/>
    </source>
</evidence>
<dbReference type="EMBL" id="CP045121">
    <property type="protein sequence ID" value="QIN80466.1"/>
    <property type="molecule type" value="Genomic_DNA"/>
</dbReference>
<feature type="region of interest" description="Disordered" evidence="10">
    <location>
        <begin position="466"/>
        <end position="489"/>
    </location>
</feature>
<gene>
    <name evidence="13" type="ORF">GBA65_20280</name>
</gene>
<dbReference type="GO" id="GO:0000155">
    <property type="term" value="F:phosphorelay sensor kinase activity"/>
    <property type="evidence" value="ECO:0007669"/>
    <property type="project" value="InterPro"/>
</dbReference>
<comment type="subcellular location">
    <subcellularLocation>
        <location evidence="3">Cell membrane</location>
    </subcellularLocation>
</comment>
<feature type="transmembrane region" description="Helical" evidence="11">
    <location>
        <begin position="191"/>
        <end position="212"/>
    </location>
</feature>
<dbReference type="SUPFAM" id="SSF55874">
    <property type="entry name" value="ATPase domain of HSP90 chaperone/DNA topoisomerase II/histidine kinase"/>
    <property type="match status" value="1"/>
</dbReference>
<comment type="cofactor">
    <cofactor evidence="2">
        <name>a divalent metal cation</name>
        <dbReference type="ChEBI" id="CHEBI:60240"/>
    </cofactor>
</comment>
<keyword evidence="11" id="KW-0812">Transmembrane</keyword>
<dbReference type="InterPro" id="IPR004358">
    <property type="entry name" value="Sig_transdc_His_kin-like_C"/>
</dbReference>
<keyword evidence="11" id="KW-1133">Transmembrane helix</keyword>
<dbReference type="FunFam" id="1.10.287.130:FF:000001">
    <property type="entry name" value="Two-component sensor histidine kinase"/>
    <property type="match status" value="1"/>
</dbReference>
<protein>
    <recommendedName>
        <fullName evidence="4">histidine kinase</fullName>
        <ecNumber evidence="4">2.7.13.3</ecNumber>
    </recommendedName>
</protein>
<feature type="transmembrane region" description="Helical" evidence="11">
    <location>
        <begin position="15"/>
        <end position="39"/>
    </location>
</feature>
<dbReference type="Proteomes" id="UP000502706">
    <property type="component" value="Chromosome"/>
</dbReference>
<dbReference type="PRINTS" id="PR00344">
    <property type="entry name" value="BCTRLSENSOR"/>
</dbReference>
<evidence type="ECO:0000259" key="12">
    <source>
        <dbReference type="PROSITE" id="PS50109"/>
    </source>
</evidence>
<organism evidence="13 14">
    <name type="scientific">Rubrobacter marinus</name>
    <dbReference type="NCBI Taxonomy" id="2653852"/>
    <lineage>
        <taxon>Bacteria</taxon>
        <taxon>Bacillati</taxon>
        <taxon>Actinomycetota</taxon>
        <taxon>Rubrobacteria</taxon>
        <taxon>Rubrobacterales</taxon>
        <taxon>Rubrobacteraceae</taxon>
        <taxon>Rubrobacter</taxon>
    </lineage>
</organism>
<dbReference type="CDD" id="cd00075">
    <property type="entry name" value="HATPase"/>
    <property type="match status" value="1"/>
</dbReference>